<gene>
    <name evidence="1" type="ORF">V1477_014138</name>
</gene>
<keyword evidence="2" id="KW-1185">Reference proteome</keyword>
<dbReference type="Proteomes" id="UP001607303">
    <property type="component" value="Unassembled WGS sequence"/>
</dbReference>
<dbReference type="AlphaFoldDB" id="A0ABD2BKM1"/>
<sequence length="66" mass="7161">MSGLSKPLQFTFSHLGSSSIGIVEDNSQTNDGFAAKASVAPHELCGKRDEAHIPTTDYIQHIIDYI</sequence>
<comment type="caution">
    <text evidence="1">The sequence shown here is derived from an EMBL/GenBank/DDBJ whole genome shotgun (WGS) entry which is preliminary data.</text>
</comment>
<proteinExistence type="predicted"/>
<protein>
    <submittedName>
        <fullName evidence="1">Uncharacterized protein</fullName>
    </submittedName>
</protein>
<organism evidence="1 2">
    <name type="scientific">Vespula maculifrons</name>
    <name type="common">Eastern yellow jacket</name>
    <name type="synonym">Wasp</name>
    <dbReference type="NCBI Taxonomy" id="7453"/>
    <lineage>
        <taxon>Eukaryota</taxon>
        <taxon>Metazoa</taxon>
        <taxon>Ecdysozoa</taxon>
        <taxon>Arthropoda</taxon>
        <taxon>Hexapoda</taxon>
        <taxon>Insecta</taxon>
        <taxon>Pterygota</taxon>
        <taxon>Neoptera</taxon>
        <taxon>Endopterygota</taxon>
        <taxon>Hymenoptera</taxon>
        <taxon>Apocrita</taxon>
        <taxon>Aculeata</taxon>
        <taxon>Vespoidea</taxon>
        <taxon>Vespidae</taxon>
        <taxon>Vespinae</taxon>
        <taxon>Vespula</taxon>
    </lineage>
</organism>
<reference evidence="1 2" key="1">
    <citation type="journal article" date="2024" name="Ann. Entomol. Soc. Am.">
        <title>Genomic analyses of the southern and eastern yellowjacket wasps (Hymenoptera: Vespidae) reveal evolutionary signatures of social life.</title>
        <authorList>
            <person name="Catto M.A."/>
            <person name="Caine P.B."/>
            <person name="Orr S.E."/>
            <person name="Hunt B.G."/>
            <person name="Goodisman M.A.D."/>
        </authorList>
    </citation>
    <scope>NUCLEOTIDE SEQUENCE [LARGE SCALE GENOMIC DNA]</scope>
    <source>
        <strain evidence="1">232</strain>
        <tissue evidence="1">Head and thorax</tissue>
    </source>
</reference>
<accession>A0ABD2BKM1</accession>
<evidence type="ECO:0000313" key="1">
    <source>
        <dbReference type="EMBL" id="KAL2733170.1"/>
    </source>
</evidence>
<dbReference type="EMBL" id="JAYRBN010000074">
    <property type="protein sequence ID" value="KAL2733170.1"/>
    <property type="molecule type" value="Genomic_DNA"/>
</dbReference>
<name>A0ABD2BKM1_VESMC</name>
<evidence type="ECO:0000313" key="2">
    <source>
        <dbReference type="Proteomes" id="UP001607303"/>
    </source>
</evidence>